<dbReference type="PROSITE" id="PS51188">
    <property type="entry name" value="ZF_CR"/>
    <property type="match status" value="1"/>
</dbReference>
<dbReference type="CDD" id="cd10747">
    <property type="entry name" value="DnaJ_C"/>
    <property type="match status" value="1"/>
</dbReference>
<dbReference type="InterPro" id="IPR044713">
    <property type="entry name" value="DNJA1/2-like"/>
</dbReference>
<keyword evidence="1" id="KW-0863">Zinc-finger</keyword>
<feature type="zinc finger region" description="CR-type" evidence="1">
    <location>
        <begin position="50"/>
        <end position="135"/>
    </location>
</feature>
<accession>A0ABR3AX49</accession>
<evidence type="ECO:0000313" key="4">
    <source>
        <dbReference type="Proteomes" id="UP001448207"/>
    </source>
</evidence>
<dbReference type="Proteomes" id="UP001448207">
    <property type="component" value="Unassembled WGS sequence"/>
</dbReference>
<dbReference type="SUPFAM" id="SSF57938">
    <property type="entry name" value="DnaJ/Hsp40 cysteine-rich domain"/>
    <property type="match status" value="1"/>
</dbReference>
<dbReference type="Gene3D" id="2.60.260.20">
    <property type="entry name" value="Urease metallochaperone UreE, N-terminal domain"/>
    <property type="match status" value="2"/>
</dbReference>
<dbReference type="InterPro" id="IPR036410">
    <property type="entry name" value="HSP_DnaJ_Cys-rich_dom_sf"/>
</dbReference>
<dbReference type="InterPro" id="IPR008971">
    <property type="entry name" value="HSP40/DnaJ_pept-bd"/>
</dbReference>
<protein>
    <recommendedName>
        <fullName evidence="2">CR-type domain-containing protein</fullName>
    </recommendedName>
</protein>
<dbReference type="Pfam" id="PF01556">
    <property type="entry name" value="DnaJ_C"/>
    <property type="match status" value="1"/>
</dbReference>
<dbReference type="SUPFAM" id="SSF49493">
    <property type="entry name" value="HSP40/DnaJ peptide-binding domain"/>
    <property type="match status" value="1"/>
</dbReference>
<dbReference type="EMBL" id="JBCLYO010000014">
    <property type="protein sequence ID" value="KAL0082889.1"/>
    <property type="molecule type" value="Genomic_DNA"/>
</dbReference>
<dbReference type="InterPro" id="IPR002939">
    <property type="entry name" value="DnaJ_C"/>
</dbReference>
<evidence type="ECO:0000313" key="3">
    <source>
        <dbReference type="EMBL" id="KAL0082889.1"/>
    </source>
</evidence>
<keyword evidence="1" id="KW-0862">Zinc</keyword>
<dbReference type="PANTHER" id="PTHR43888">
    <property type="entry name" value="DNAJ-LIKE-2, ISOFORM A-RELATED"/>
    <property type="match status" value="1"/>
</dbReference>
<organism evidence="3 4">
    <name type="scientific">Phycomyces blakesleeanus</name>
    <dbReference type="NCBI Taxonomy" id="4837"/>
    <lineage>
        <taxon>Eukaryota</taxon>
        <taxon>Fungi</taxon>
        <taxon>Fungi incertae sedis</taxon>
        <taxon>Mucoromycota</taxon>
        <taxon>Mucoromycotina</taxon>
        <taxon>Mucoromycetes</taxon>
        <taxon>Mucorales</taxon>
        <taxon>Phycomycetaceae</taxon>
        <taxon>Phycomyces</taxon>
    </lineage>
</organism>
<evidence type="ECO:0000256" key="1">
    <source>
        <dbReference type="PROSITE-ProRule" id="PRU00546"/>
    </source>
</evidence>
<reference evidence="3 4" key="1">
    <citation type="submission" date="2024-04" db="EMBL/GenBank/DDBJ databases">
        <title>Symmetric and asymmetric DNA N6-adenine methylation regulates different biological responses in Mucorales.</title>
        <authorList>
            <consortium name="Lawrence Berkeley National Laboratory"/>
            <person name="Lax C."/>
            <person name="Mondo S.J."/>
            <person name="Osorio-Concepcion M."/>
            <person name="Muszewska A."/>
            <person name="Corrochano-Luque M."/>
            <person name="Gutierrez G."/>
            <person name="Riley R."/>
            <person name="Lipzen A."/>
            <person name="Guo J."/>
            <person name="Hundley H."/>
            <person name="Amirebrahimi M."/>
            <person name="Ng V."/>
            <person name="Lorenzo-Gutierrez D."/>
            <person name="Binder U."/>
            <person name="Yang J."/>
            <person name="Song Y."/>
            <person name="Canovas D."/>
            <person name="Navarro E."/>
            <person name="Freitag M."/>
            <person name="Gabaldon T."/>
            <person name="Grigoriev I.V."/>
            <person name="Corrochano L.M."/>
            <person name="Nicolas F.E."/>
            <person name="Garre V."/>
        </authorList>
    </citation>
    <scope>NUCLEOTIDE SEQUENCE [LARGE SCALE GENOMIC DNA]</scope>
    <source>
        <strain evidence="3 4">L51</strain>
    </source>
</reference>
<proteinExistence type="predicted"/>
<keyword evidence="1" id="KW-0479">Metal-binding</keyword>
<dbReference type="Pfam" id="PF00684">
    <property type="entry name" value="DnaJ_CXXCXGXG"/>
    <property type="match status" value="1"/>
</dbReference>
<evidence type="ECO:0000259" key="2">
    <source>
        <dbReference type="PROSITE" id="PS51188"/>
    </source>
</evidence>
<comment type="caution">
    <text evidence="3">The sequence shown here is derived from an EMBL/GenBank/DDBJ whole genome shotgun (WGS) entry which is preliminary data.</text>
</comment>
<dbReference type="Gene3D" id="2.10.230.10">
    <property type="entry name" value="Heat shock protein DnaJ, cysteine-rich domain"/>
    <property type="match status" value="1"/>
</dbReference>
<name>A0ABR3AX49_PHYBL</name>
<sequence>MFPQFFSDVIFGTTSKTAANSSRRSSRLSSQHDKVLSCSIKLTLEDIYTGKTSKLSLQRHIFCPGCRGTGEAIQDSLVSKTCQSCNGCGVRYFKYKSGSTTKQIDLSCGDCHGVGEHVERTNCAQCVGKKTITKHMFLDAKIAKGVRDKQKITIPLQSLHNCPQQQQEKDEYRDVIPNEIIAVIQEIPHHRFKRLADNLVYEAHIDLVTALSGGQIAIPHLDDRVLLANLSPGEAMRPDCVKVIPNQGMPVYNSHHIQGHMLVKFFVDLPQNEWVTPDIIAQISALLPPAPQVPTFVNKRVENVTLTDSVATKHWEV</sequence>
<dbReference type="InterPro" id="IPR001305">
    <property type="entry name" value="HSP_DnaJ_Cys-rich_dom"/>
</dbReference>
<feature type="domain" description="CR-type" evidence="2">
    <location>
        <begin position="50"/>
        <end position="135"/>
    </location>
</feature>
<keyword evidence="4" id="KW-1185">Reference proteome</keyword>
<gene>
    <name evidence="3" type="ORF">J3Q64DRAFT_1750522</name>
</gene>